<evidence type="ECO:0000259" key="1">
    <source>
        <dbReference type="Pfam" id="PF01850"/>
    </source>
</evidence>
<evidence type="ECO:0000313" key="3">
    <source>
        <dbReference type="Proteomes" id="UP000092607"/>
    </source>
</evidence>
<dbReference type="InterPro" id="IPR002716">
    <property type="entry name" value="PIN_dom"/>
</dbReference>
<sequence>MKYLLDTHILLWAVEDNPKLSQKVRQIINDDDNDLLFSVASIWEIAIKVGRGKPDFTFNPTILRRILLDAGYLEMPILGHHVPFVQDLPNIHKDPFDRLLIATAKLEGFILVTADTHVAKYDNQIILV</sequence>
<dbReference type="PANTHER" id="PTHR36173:SF2">
    <property type="entry name" value="RIBONUCLEASE VAPC16"/>
    <property type="match status" value="1"/>
</dbReference>
<dbReference type="AlphaFoldDB" id="A0A1B8Q4M4"/>
<dbReference type="PANTHER" id="PTHR36173">
    <property type="entry name" value="RIBONUCLEASE VAPC16-RELATED"/>
    <property type="match status" value="1"/>
</dbReference>
<organism evidence="2 3">
    <name type="scientific">Moraxella lacunata</name>
    <dbReference type="NCBI Taxonomy" id="477"/>
    <lineage>
        <taxon>Bacteria</taxon>
        <taxon>Pseudomonadati</taxon>
        <taxon>Pseudomonadota</taxon>
        <taxon>Gammaproteobacteria</taxon>
        <taxon>Moraxellales</taxon>
        <taxon>Moraxellaceae</taxon>
        <taxon>Moraxella</taxon>
    </lineage>
</organism>
<reference evidence="2 3" key="1">
    <citation type="submission" date="2016-06" db="EMBL/GenBank/DDBJ databases">
        <title>Draft genome of Moraxella lacunata CCUG 57757A.</title>
        <authorList>
            <person name="Salva-Serra F."/>
            <person name="Engstrom-Jakobsson H."/>
            <person name="Thorell K."/>
            <person name="Gonzales-Siles L."/>
            <person name="Karlsson R."/>
            <person name="Boulund F."/>
            <person name="Engstrand L."/>
            <person name="Kristiansson E."/>
            <person name="Moore E."/>
        </authorList>
    </citation>
    <scope>NUCLEOTIDE SEQUENCE [LARGE SCALE GENOMIC DNA]</scope>
    <source>
        <strain evidence="2 3">CCUG 57757A</strain>
    </source>
</reference>
<dbReference type="InterPro" id="IPR052919">
    <property type="entry name" value="TA_system_RNase"/>
</dbReference>
<protein>
    <submittedName>
        <fullName evidence="2">Twitching motility protein PilT</fullName>
    </submittedName>
</protein>
<gene>
    <name evidence="2" type="ORF">A9309_04500</name>
</gene>
<dbReference type="Proteomes" id="UP000092607">
    <property type="component" value="Unassembled WGS sequence"/>
</dbReference>
<dbReference type="RefSeq" id="WP_065255823.1">
    <property type="nucleotide sequence ID" value="NZ_JARDJM010000008.1"/>
</dbReference>
<evidence type="ECO:0000313" key="2">
    <source>
        <dbReference type="EMBL" id="OBX64549.1"/>
    </source>
</evidence>
<dbReference type="InterPro" id="IPR029060">
    <property type="entry name" value="PIN-like_dom_sf"/>
</dbReference>
<comment type="caution">
    <text evidence="2">The sequence shown here is derived from an EMBL/GenBank/DDBJ whole genome shotgun (WGS) entry which is preliminary data.</text>
</comment>
<dbReference type="SUPFAM" id="SSF88723">
    <property type="entry name" value="PIN domain-like"/>
    <property type="match status" value="1"/>
</dbReference>
<feature type="domain" description="PIN" evidence="1">
    <location>
        <begin position="3"/>
        <end position="122"/>
    </location>
</feature>
<accession>A0A1B8Q4M4</accession>
<dbReference type="CDD" id="cd09872">
    <property type="entry name" value="PIN_Sll0205-like"/>
    <property type="match status" value="1"/>
</dbReference>
<dbReference type="OrthoDB" id="9798990at2"/>
<dbReference type="EMBL" id="LZMS01000041">
    <property type="protein sequence ID" value="OBX64549.1"/>
    <property type="molecule type" value="Genomic_DNA"/>
</dbReference>
<dbReference type="InterPro" id="IPR041705">
    <property type="entry name" value="PIN_Sll0205"/>
</dbReference>
<dbReference type="Pfam" id="PF01850">
    <property type="entry name" value="PIN"/>
    <property type="match status" value="1"/>
</dbReference>
<name>A0A1B8Q4M4_MORLA</name>
<dbReference type="Gene3D" id="3.40.50.1010">
    <property type="entry name" value="5'-nuclease"/>
    <property type="match status" value="1"/>
</dbReference>
<proteinExistence type="predicted"/>